<feature type="transmembrane region" description="Helical" evidence="1">
    <location>
        <begin position="42"/>
        <end position="62"/>
    </location>
</feature>
<evidence type="ECO:0000256" key="1">
    <source>
        <dbReference type="SAM" id="Phobius"/>
    </source>
</evidence>
<evidence type="ECO:0000313" key="2">
    <source>
        <dbReference type="EMBL" id="CRG86181.1"/>
    </source>
</evidence>
<keyword evidence="1" id="KW-0812">Transmembrane</keyword>
<organism evidence="2 3">
    <name type="scientific">Talaromyces islandicus</name>
    <name type="common">Penicillium islandicum</name>
    <dbReference type="NCBI Taxonomy" id="28573"/>
    <lineage>
        <taxon>Eukaryota</taxon>
        <taxon>Fungi</taxon>
        <taxon>Dikarya</taxon>
        <taxon>Ascomycota</taxon>
        <taxon>Pezizomycotina</taxon>
        <taxon>Eurotiomycetes</taxon>
        <taxon>Eurotiomycetidae</taxon>
        <taxon>Eurotiales</taxon>
        <taxon>Trichocomaceae</taxon>
        <taxon>Talaromyces</taxon>
        <taxon>Talaromyces sect. Islandici</taxon>
    </lineage>
</organism>
<proteinExistence type="predicted"/>
<protein>
    <submittedName>
        <fullName evidence="2">Uncharacterized protein</fullName>
    </submittedName>
</protein>
<sequence length="111" mass="12778">MSTVTSRDASTNEKDIKEPKLAVHLIQGYETAEQRQRRWEKYGLWAGIVMTLVSFVTILYMLNLMFRRRSVYKPPEFSSPFPISSPATNIETWEPLTTFASDGETEWLIGS</sequence>
<evidence type="ECO:0000313" key="3">
    <source>
        <dbReference type="Proteomes" id="UP000054383"/>
    </source>
</evidence>
<dbReference type="AlphaFoldDB" id="A0A0U1LU71"/>
<keyword evidence="1" id="KW-0472">Membrane</keyword>
<name>A0A0U1LU71_TALIS</name>
<dbReference type="OrthoDB" id="10450108at2759"/>
<keyword evidence="1" id="KW-1133">Transmembrane helix</keyword>
<reference evidence="2 3" key="1">
    <citation type="submission" date="2015-04" db="EMBL/GenBank/DDBJ databases">
        <authorList>
            <person name="Syromyatnikov M.Y."/>
            <person name="Popov V.N."/>
        </authorList>
    </citation>
    <scope>NUCLEOTIDE SEQUENCE [LARGE SCALE GENOMIC DNA]</scope>
    <source>
        <strain evidence="2">WF-38-12</strain>
    </source>
</reference>
<keyword evidence="3" id="KW-1185">Reference proteome</keyword>
<dbReference type="EMBL" id="CVMT01000002">
    <property type="protein sequence ID" value="CRG86181.1"/>
    <property type="molecule type" value="Genomic_DNA"/>
</dbReference>
<gene>
    <name evidence="2" type="ORF">PISL3812_03184</name>
</gene>
<accession>A0A0U1LU71</accession>
<dbReference type="Proteomes" id="UP000054383">
    <property type="component" value="Unassembled WGS sequence"/>
</dbReference>